<evidence type="ECO:0000313" key="3">
    <source>
        <dbReference type="Proteomes" id="UP001432322"/>
    </source>
</evidence>
<organism evidence="2 3">
    <name type="scientific">Pristionchus fissidentatus</name>
    <dbReference type="NCBI Taxonomy" id="1538716"/>
    <lineage>
        <taxon>Eukaryota</taxon>
        <taxon>Metazoa</taxon>
        <taxon>Ecdysozoa</taxon>
        <taxon>Nematoda</taxon>
        <taxon>Chromadorea</taxon>
        <taxon>Rhabditida</taxon>
        <taxon>Rhabditina</taxon>
        <taxon>Diplogasteromorpha</taxon>
        <taxon>Diplogasteroidea</taxon>
        <taxon>Neodiplogasteridae</taxon>
        <taxon>Pristionchus</taxon>
    </lineage>
</organism>
<feature type="non-terminal residue" evidence="2">
    <location>
        <position position="1"/>
    </location>
</feature>
<name>A0AAV5VAU7_9BILA</name>
<dbReference type="AlphaFoldDB" id="A0AAV5VAU7"/>
<reference evidence="2" key="1">
    <citation type="submission" date="2023-10" db="EMBL/GenBank/DDBJ databases">
        <title>Genome assembly of Pristionchus species.</title>
        <authorList>
            <person name="Yoshida K."/>
            <person name="Sommer R.J."/>
        </authorList>
    </citation>
    <scope>NUCLEOTIDE SEQUENCE</scope>
    <source>
        <strain evidence="2">RS5133</strain>
    </source>
</reference>
<gene>
    <name evidence="2" type="ORF">PFISCL1PPCAC_7861</name>
</gene>
<keyword evidence="1" id="KW-0812">Transmembrane</keyword>
<dbReference type="Proteomes" id="UP001432322">
    <property type="component" value="Unassembled WGS sequence"/>
</dbReference>
<proteinExistence type="predicted"/>
<feature type="non-terminal residue" evidence="2">
    <location>
        <position position="127"/>
    </location>
</feature>
<accession>A0AAV5VAU7</accession>
<keyword evidence="1" id="KW-0472">Membrane</keyword>
<keyword evidence="3" id="KW-1185">Reference proteome</keyword>
<comment type="caution">
    <text evidence="2">The sequence shown here is derived from an EMBL/GenBank/DDBJ whole genome shotgun (WGS) entry which is preliminary data.</text>
</comment>
<evidence type="ECO:0000313" key="2">
    <source>
        <dbReference type="EMBL" id="GMT16564.1"/>
    </source>
</evidence>
<sequence length="127" mass="14028">VECHVMNTIQKSNLHGSFLNEQFLPTCQDGGKLTVKQGEEESDVIHTTCNGETGFYNYTYRANNRNVARLVNDATVLKCTYPVIINPHAGTDWAMVGAGIGTFIVSLAIALPVAVKVVKRRERETME</sequence>
<protein>
    <submittedName>
        <fullName evidence="2">Uncharacterized protein</fullName>
    </submittedName>
</protein>
<feature type="transmembrane region" description="Helical" evidence="1">
    <location>
        <begin position="93"/>
        <end position="118"/>
    </location>
</feature>
<keyword evidence="1" id="KW-1133">Transmembrane helix</keyword>
<dbReference type="EMBL" id="BTSY01000002">
    <property type="protein sequence ID" value="GMT16564.1"/>
    <property type="molecule type" value="Genomic_DNA"/>
</dbReference>
<evidence type="ECO:0000256" key="1">
    <source>
        <dbReference type="SAM" id="Phobius"/>
    </source>
</evidence>